<dbReference type="RefSeq" id="WP_158923920.1">
    <property type="nucleotide sequence ID" value="NZ_CP047020.1"/>
</dbReference>
<evidence type="ECO:0000256" key="1">
    <source>
        <dbReference type="SAM" id="MobiDB-lite"/>
    </source>
</evidence>
<name>A0A6I6N7B9_9ACTN</name>
<keyword evidence="3" id="KW-1185">Reference proteome</keyword>
<reference evidence="2 3" key="1">
    <citation type="submission" date="2019-12" db="EMBL/GenBank/DDBJ databases">
        <title>Streptomyces sp. strain T44 isolated from rhizosphere soil of Broussonetia papyrifera.</title>
        <authorList>
            <person name="Mo P."/>
        </authorList>
    </citation>
    <scope>NUCLEOTIDE SEQUENCE [LARGE SCALE GENOMIC DNA]</scope>
    <source>
        <strain evidence="2 3">T44</strain>
    </source>
</reference>
<organism evidence="2 3">
    <name type="scientific">Streptomyces broussonetiae</name>
    <dbReference type="NCBI Taxonomy" id="2686304"/>
    <lineage>
        <taxon>Bacteria</taxon>
        <taxon>Bacillati</taxon>
        <taxon>Actinomycetota</taxon>
        <taxon>Actinomycetes</taxon>
        <taxon>Kitasatosporales</taxon>
        <taxon>Streptomycetaceae</taxon>
        <taxon>Streptomyces</taxon>
    </lineage>
</organism>
<accession>A0A6I6N7B9</accession>
<feature type="region of interest" description="Disordered" evidence="1">
    <location>
        <begin position="199"/>
        <end position="237"/>
    </location>
</feature>
<protein>
    <submittedName>
        <fullName evidence="2">Uncharacterized protein</fullName>
    </submittedName>
</protein>
<dbReference type="EMBL" id="CP047020">
    <property type="protein sequence ID" value="QHA06381.1"/>
    <property type="molecule type" value="Genomic_DNA"/>
</dbReference>
<dbReference type="Proteomes" id="UP000436138">
    <property type="component" value="Chromosome"/>
</dbReference>
<evidence type="ECO:0000313" key="3">
    <source>
        <dbReference type="Proteomes" id="UP000436138"/>
    </source>
</evidence>
<gene>
    <name evidence="2" type="ORF">GQF42_26615</name>
</gene>
<feature type="compositionally biased region" description="Low complexity" evidence="1">
    <location>
        <begin position="211"/>
        <end position="225"/>
    </location>
</feature>
<sequence length="338" mass="34378">MTFPAAIPGTAVRVPRTAAGRRALQLALLVGALFALGFLCGEQAHAADGPPVRRTVTTVRETVTSEPETVTVTSVRKAATSARTGTAGHGDPVRAVLASGTGGERLVDPVRAGGEQSVTPVRAVGEEIVTPVRAVGDEVVTPVRTVGDKAVGSVRNVVSAVTAVSRPVVQASAPTTRPTMPALPLPDLGQVAHAPVRLPPGAKALGQRPHAGPLAPARSAASAAPHQRHTRAEGRTAATASAPFVAYGPAFTPASQTSAHAFARHGAAARVPGRPAPSGDPDGVLGKQAVDGNASRHGDAHAVTFGNRAPLRLVPGTAARVDTPRTRERHRDIPVFPG</sequence>
<dbReference type="AlphaFoldDB" id="A0A6I6N7B9"/>
<evidence type="ECO:0000313" key="2">
    <source>
        <dbReference type="EMBL" id="QHA06381.1"/>
    </source>
</evidence>
<dbReference type="KEGG" id="sbro:GQF42_26615"/>
<proteinExistence type="predicted"/>